<dbReference type="GO" id="GO:0008381">
    <property type="term" value="F:mechanosensitive monoatomic ion channel activity"/>
    <property type="evidence" value="ECO:0007669"/>
    <property type="project" value="InterPro"/>
</dbReference>
<evidence type="ECO:0000313" key="4">
    <source>
        <dbReference type="Proteomes" id="UP000183832"/>
    </source>
</evidence>
<feature type="transmembrane region" description="Helical" evidence="1">
    <location>
        <begin position="30"/>
        <end position="50"/>
    </location>
</feature>
<dbReference type="Pfam" id="PF24871">
    <property type="entry name" value="Piezo_TM1-24"/>
    <property type="match status" value="1"/>
</dbReference>
<dbReference type="PANTHER" id="PTHR47049:SF2">
    <property type="entry name" value="PIEZO-TYPE MECHANOSENSITIVE ION CHANNEL HOMOLOG"/>
    <property type="match status" value="1"/>
</dbReference>
<keyword evidence="1" id="KW-1133">Transmembrane helix</keyword>
<keyword evidence="4" id="KW-1185">Reference proteome</keyword>
<accession>A0A1J1ILZ0</accession>
<feature type="transmembrane region" description="Helical" evidence="1">
    <location>
        <begin position="199"/>
        <end position="216"/>
    </location>
</feature>
<dbReference type="GO" id="GO:0016020">
    <property type="term" value="C:membrane"/>
    <property type="evidence" value="ECO:0007669"/>
    <property type="project" value="InterPro"/>
</dbReference>
<sequence length="301" mass="35159">MTYFVFCFILQRMIHPLILCTCIAIRPGSIASLAYLSFIFAIPHTSIVTSKKTSKRFFYMLIGFSLLTLSLQMVLFLLCFANTTWKVVQFTTSLSRYLGFVECFNELNDYWSVIQVIGPDSIVTSSTIILISLTKKFTSFRKEENERLRKIFVLSKNYEKSFEASENGYLNYQKFRKVITIVSIISIGLAGAVEPSILNSIYFVSFLIIATWLGVNRDYQKKFAVFLKILSFLLIVHITAILLYQNKWFEHEINDQNWYERLLGLDLYYISDNSNKLFQLTLNNELQIDDFFESFCPHWML</sequence>
<feature type="transmembrane region" description="Helical" evidence="1">
    <location>
        <begin position="223"/>
        <end position="244"/>
    </location>
</feature>
<organism evidence="3 4">
    <name type="scientific">Clunio marinus</name>
    <dbReference type="NCBI Taxonomy" id="568069"/>
    <lineage>
        <taxon>Eukaryota</taxon>
        <taxon>Metazoa</taxon>
        <taxon>Ecdysozoa</taxon>
        <taxon>Arthropoda</taxon>
        <taxon>Hexapoda</taxon>
        <taxon>Insecta</taxon>
        <taxon>Pterygota</taxon>
        <taxon>Neoptera</taxon>
        <taxon>Endopterygota</taxon>
        <taxon>Diptera</taxon>
        <taxon>Nematocera</taxon>
        <taxon>Chironomoidea</taxon>
        <taxon>Chironomidae</taxon>
        <taxon>Clunio</taxon>
    </lineage>
</organism>
<keyword evidence="1" id="KW-0812">Transmembrane</keyword>
<gene>
    <name evidence="3" type="ORF">CLUMA_CG013368</name>
</gene>
<evidence type="ECO:0000256" key="1">
    <source>
        <dbReference type="SAM" id="Phobius"/>
    </source>
</evidence>
<feature type="domain" description="Piezo TM1-24" evidence="2">
    <location>
        <begin position="30"/>
        <end position="293"/>
    </location>
</feature>
<dbReference type="InterPro" id="IPR027272">
    <property type="entry name" value="Piezo"/>
</dbReference>
<reference evidence="3 4" key="1">
    <citation type="submission" date="2015-04" db="EMBL/GenBank/DDBJ databases">
        <authorList>
            <person name="Syromyatnikov M.Y."/>
            <person name="Popov V.N."/>
        </authorList>
    </citation>
    <scope>NUCLEOTIDE SEQUENCE [LARGE SCALE GENOMIC DNA]</scope>
</reference>
<dbReference type="EMBL" id="CVRI01000054">
    <property type="protein sequence ID" value="CRL00086.1"/>
    <property type="molecule type" value="Genomic_DNA"/>
</dbReference>
<feature type="transmembrane region" description="Helical" evidence="1">
    <location>
        <begin position="57"/>
        <end position="85"/>
    </location>
</feature>
<dbReference type="AlphaFoldDB" id="A0A1J1ILZ0"/>
<proteinExistence type="predicted"/>
<evidence type="ECO:0000259" key="2">
    <source>
        <dbReference type="Pfam" id="PF24871"/>
    </source>
</evidence>
<dbReference type="STRING" id="568069.A0A1J1ILZ0"/>
<keyword evidence="1" id="KW-0472">Membrane</keyword>
<dbReference type="InterPro" id="IPR056769">
    <property type="entry name" value="Piezo_TM1-24"/>
</dbReference>
<evidence type="ECO:0000313" key="3">
    <source>
        <dbReference type="EMBL" id="CRL00086.1"/>
    </source>
</evidence>
<dbReference type="OrthoDB" id="303066at2759"/>
<feature type="transmembrane region" description="Helical" evidence="1">
    <location>
        <begin position="175"/>
        <end position="193"/>
    </location>
</feature>
<dbReference type="PANTHER" id="PTHR47049">
    <property type="entry name" value="PIEZO-TYPE MECHANOSENSITIVE ION CHANNEL HOMOLOG"/>
    <property type="match status" value="1"/>
</dbReference>
<protein>
    <submittedName>
        <fullName evidence="3">CLUMA_CG013368, isoform A</fullName>
    </submittedName>
</protein>
<dbReference type="Proteomes" id="UP000183832">
    <property type="component" value="Unassembled WGS sequence"/>
</dbReference>
<name>A0A1J1ILZ0_9DIPT</name>